<feature type="transmembrane region" description="Helical" evidence="5">
    <location>
        <begin position="92"/>
        <end position="117"/>
    </location>
</feature>
<reference evidence="6" key="1">
    <citation type="submission" date="2016-02" db="EMBL/GenBank/DDBJ databases">
        <title>Genome sequence of Bacillus trypoxylicola KCTC 13244(T).</title>
        <authorList>
            <person name="Jeong H."/>
            <person name="Park S.-H."/>
            <person name="Choi S.-K."/>
        </authorList>
    </citation>
    <scope>NUCLEOTIDE SEQUENCE [LARGE SCALE GENOMIC DNA]</scope>
    <source>
        <strain evidence="6">KCTC 13244</strain>
    </source>
</reference>
<comment type="caution">
    <text evidence="6">The sequence shown here is derived from an EMBL/GenBank/DDBJ whole genome shotgun (WGS) entry which is preliminary data.</text>
</comment>
<dbReference type="InterPro" id="IPR032808">
    <property type="entry name" value="DoxX"/>
</dbReference>
<protein>
    <submittedName>
        <fullName evidence="6">Crp/Fnr family transcriptional regulator</fullName>
    </submittedName>
</protein>
<proteinExistence type="predicted"/>
<accession>A0A162EIR9</accession>
<dbReference type="RefSeq" id="WP_061948063.1">
    <property type="nucleotide sequence ID" value="NZ_LTAO01000010.1"/>
</dbReference>
<feature type="transmembrane region" description="Helical" evidence="5">
    <location>
        <begin position="12"/>
        <end position="28"/>
    </location>
</feature>
<organism evidence="6 7">
    <name type="scientific">Alkalihalobacillus trypoxylicola</name>
    <dbReference type="NCBI Taxonomy" id="519424"/>
    <lineage>
        <taxon>Bacteria</taxon>
        <taxon>Bacillati</taxon>
        <taxon>Bacillota</taxon>
        <taxon>Bacilli</taxon>
        <taxon>Bacillales</taxon>
        <taxon>Bacillaceae</taxon>
        <taxon>Alkalihalobacillus</taxon>
    </lineage>
</organism>
<evidence type="ECO:0000256" key="5">
    <source>
        <dbReference type="SAM" id="Phobius"/>
    </source>
</evidence>
<evidence type="ECO:0000256" key="4">
    <source>
        <dbReference type="ARBA" id="ARBA00023136"/>
    </source>
</evidence>
<gene>
    <name evidence="6" type="ORF">AZF04_17765</name>
</gene>
<dbReference type="STRING" id="519424.AZF04_17765"/>
<evidence type="ECO:0000256" key="1">
    <source>
        <dbReference type="ARBA" id="ARBA00004141"/>
    </source>
</evidence>
<dbReference type="PANTHER" id="PTHR39157">
    <property type="entry name" value="INTEGRAL MEMBRANE PROTEIN-RELATED"/>
    <property type="match status" value="1"/>
</dbReference>
<comment type="subcellular location">
    <subcellularLocation>
        <location evidence="1">Membrane</location>
        <topology evidence="1">Multi-pass membrane protein</topology>
    </subcellularLocation>
</comment>
<keyword evidence="4 5" id="KW-0472">Membrane</keyword>
<name>A0A162EIR9_9BACI</name>
<dbReference type="Pfam" id="PF07681">
    <property type="entry name" value="DoxX"/>
    <property type="match status" value="1"/>
</dbReference>
<evidence type="ECO:0000313" key="7">
    <source>
        <dbReference type="Proteomes" id="UP000075806"/>
    </source>
</evidence>
<dbReference type="AlphaFoldDB" id="A0A162EIR9"/>
<dbReference type="Proteomes" id="UP000075806">
    <property type="component" value="Unassembled WGS sequence"/>
</dbReference>
<feature type="transmembrane region" description="Helical" evidence="5">
    <location>
        <begin position="61"/>
        <end position="85"/>
    </location>
</feature>
<evidence type="ECO:0000313" key="6">
    <source>
        <dbReference type="EMBL" id="KYG33007.1"/>
    </source>
</evidence>
<dbReference type="OrthoDB" id="26941at2"/>
<keyword evidence="7" id="KW-1185">Reference proteome</keyword>
<dbReference type="GO" id="GO:0016020">
    <property type="term" value="C:membrane"/>
    <property type="evidence" value="ECO:0007669"/>
    <property type="project" value="UniProtKB-SubCell"/>
</dbReference>
<evidence type="ECO:0000256" key="3">
    <source>
        <dbReference type="ARBA" id="ARBA00022989"/>
    </source>
</evidence>
<dbReference type="PANTHER" id="PTHR39157:SF1">
    <property type="entry name" value="DOXX FAMILY PROTEIN"/>
    <property type="match status" value="1"/>
</dbReference>
<sequence length="179" mass="19385">MMGQFLRNNRVMAIILTVLRVYLGWTWLSSGWGKVMGEFNAGGYLQNAVANPVMNGEVMKYPLYVSFLENVAVPGADIFSVVVAWGEVLVGLGLIVGIFTSAAAFFGAVMNMAFLFAGTVSSNPWMVIVAFVIMAAGANAGRYGGDRWVLPYLKSLFANKFKKNNDLGINTAKPIKEAI</sequence>
<dbReference type="EMBL" id="LTAO01000010">
    <property type="protein sequence ID" value="KYG33007.1"/>
    <property type="molecule type" value="Genomic_DNA"/>
</dbReference>
<feature type="transmembrane region" description="Helical" evidence="5">
    <location>
        <begin position="123"/>
        <end position="141"/>
    </location>
</feature>
<evidence type="ECO:0000256" key="2">
    <source>
        <dbReference type="ARBA" id="ARBA00022692"/>
    </source>
</evidence>
<keyword evidence="2 5" id="KW-0812">Transmembrane</keyword>
<keyword evidence="3 5" id="KW-1133">Transmembrane helix</keyword>